<comment type="caution">
    <text evidence="2">The sequence shown here is derived from an EMBL/GenBank/DDBJ whole genome shotgun (WGS) entry which is preliminary data.</text>
</comment>
<dbReference type="EMBL" id="JAFNAA010000039">
    <property type="protein sequence ID" value="MBO1109839.1"/>
    <property type="molecule type" value="Genomic_DNA"/>
</dbReference>
<name>A0A8I2B3C4_PLESH</name>
<keyword evidence="1" id="KW-0812">Transmembrane</keyword>
<keyword evidence="1" id="KW-0472">Membrane</keyword>
<accession>A0A8I2B3C4</accession>
<evidence type="ECO:0000313" key="3">
    <source>
        <dbReference type="Proteomes" id="UP000664658"/>
    </source>
</evidence>
<reference evidence="2" key="1">
    <citation type="submission" date="2021-03" db="EMBL/GenBank/DDBJ databases">
        <title>Plesiomonas shigelloides zfcc0051, isolated from zebrafish feces.</title>
        <authorList>
            <person name="Vanderhoek Z."/>
            <person name="Gaulke C."/>
        </authorList>
    </citation>
    <scope>NUCLEOTIDE SEQUENCE</scope>
    <source>
        <strain evidence="2">Zfcc0051</strain>
    </source>
</reference>
<keyword evidence="1" id="KW-1133">Transmembrane helix</keyword>
<sequence>MLNRKKKLWHYGTTNAIGNTALAHGIIMKGTHYFLAIGFILIALSYRTSSGNNIINKLEASGLTPSLERGDSLIGPDRNHNSIRDDIDQYIKEKYPHREQSKAAEQLAKSLNSIFLVENDDINKARRIVKSNSDAINCIYTIFINEPNNSLESIEPAQVVSEIESITFNTKNRLLKYIQFNKLLDGTSWSSSDGNTCY</sequence>
<organism evidence="2 3">
    <name type="scientific">Plesiomonas shigelloides</name>
    <name type="common">Aeromonas shigelloides</name>
    <dbReference type="NCBI Taxonomy" id="703"/>
    <lineage>
        <taxon>Bacteria</taxon>
        <taxon>Pseudomonadati</taxon>
        <taxon>Pseudomonadota</taxon>
        <taxon>Gammaproteobacteria</taxon>
        <taxon>Enterobacterales</taxon>
        <taxon>Enterobacteriaceae</taxon>
        <taxon>Plesiomonas</taxon>
    </lineage>
</organism>
<dbReference type="AlphaFoldDB" id="A0A8I2B3C4"/>
<dbReference type="RefSeq" id="WP_207542784.1">
    <property type="nucleotide sequence ID" value="NZ_JAFNAA010000039.1"/>
</dbReference>
<evidence type="ECO:0000256" key="1">
    <source>
        <dbReference type="SAM" id="Phobius"/>
    </source>
</evidence>
<dbReference type="Proteomes" id="UP000664658">
    <property type="component" value="Unassembled WGS sequence"/>
</dbReference>
<feature type="transmembrane region" description="Helical" evidence="1">
    <location>
        <begin position="21"/>
        <end position="46"/>
    </location>
</feature>
<evidence type="ECO:0000313" key="2">
    <source>
        <dbReference type="EMBL" id="MBO1109839.1"/>
    </source>
</evidence>
<protein>
    <submittedName>
        <fullName evidence="2">Uncharacterized protein</fullName>
    </submittedName>
</protein>
<gene>
    <name evidence="2" type="ORF">J2R62_16825</name>
</gene>
<proteinExistence type="predicted"/>